<evidence type="ECO:0000256" key="1">
    <source>
        <dbReference type="SAM" id="Phobius"/>
    </source>
</evidence>
<organism evidence="3 4">
    <name type="scientific">Pantoea phytobeneficialis</name>
    <dbReference type="NCBI Taxonomy" id="2052056"/>
    <lineage>
        <taxon>Bacteria</taxon>
        <taxon>Pseudomonadati</taxon>
        <taxon>Pseudomonadota</taxon>
        <taxon>Gammaproteobacteria</taxon>
        <taxon>Enterobacterales</taxon>
        <taxon>Erwiniaceae</taxon>
        <taxon>Pantoea</taxon>
    </lineage>
</organism>
<reference evidence="3" key="2">
    <citation type="journal article" date="2020" name="Environ. Microbiol.">
        <title>The extreme plant-growth-promoting properties of Pantoea phytobeneficialis MSR2 revealed by functional and genomic analysis.</title>
        <authorList>
            <person name="Nascimento F.X."/>
            <person name="Hernandez A.G."/>
            <person name="Glick B.R."/>
            <person name="Rossi M.J."/>
        </authorList>
    </citation>
    <scope>NUCLEOTIDE SEQUENCE</scope>
    <source>
        <strain evidence="3">MSR2</strain>
    </source>
</reference>
<evidence type="ECO:0000313" key="2">
    <source>
        <dbReference type="EMBL" id="MDO6409138.1"/>
    </source>
</evidence>
<keyword evidence="5" id="KW-1185">Reference proteome</keyword>
<dbReference type="AlphaFoldDB" id="A0AAP9H1Q4"/>
<dbReference type="RefSeq" id="WP_208724524.1">
    <property type="nucleotide sequence ID" value="NZ_CP024636.1"/>
</dbReference>
<gene>
    <name evidence="2" type="primary">bcsF</name>
    <name evidence="3" type="ORF">CTZ24_00690</name>
    <name evidence="2" type="ORF">Q3404_21430</name>
</gene>
<evidence type="ECO:0000313" key="4">
    <source>
        <dbReference type="Proteomes" id="UP000424872"/>
    </source>
</evidence>
<keyword evidence="1" id="KW-1133">Transmembrane helix</keyword>
<protein>
    <submittedName>
        <fullName evidence="2">Cellulose biosynthesis protein BcsF</fullName>
    </submittedName>
</protein>
<feature type="transmembrane region" description="Helical" evidence="1">
    <location>
        <begin position="6"/>
        <end position="28"/>
    </location>
</feature>
<dbReference type="EMBL" id="JAUOOM010000025">
    <property type="protein sequence ID" value="MDO6409138.1"/>
    <property type="molecule type" value="Genomic_DNA"/>
</dbReference>
<keyword evidence="1" id="KW-0472">Membrane</keyword>
<dbReference type="InterPro" id="IPR019995">
    <property type="entry name" value="Cellulose_BcsF/YhjT"/>
</dbReference>
<reference evidence="2" key="3">
    <citation type="submission" date="2023-07" db="EMBL/GenBank/DDBJ databases">
        <title>The extreme plant-growth-promoting properties of Pantoea phytobeneficialis PF55 revealed by functional and genomic analysis.</title>
        <authorList>
            <person name="Nascimento F.X."/>
            <person name="Marcio R.J."/>
        </authorList>
    </citation>
    <scope>NUCLEOTIDE SEQUENCE</scope>
    <source>
        <strain evidence="2">PF55</strain>
    </source>
</reference>
<dbReference type="Proteomes" id="UP000424872">
    <property type="component" value="Chromosome"/>
</dbReference>
<evidence type="ECO:0000313" key="5">
    <source>
        <dbReference type="Proteomes" id="UP001171299"/>
    </source>
</evidence>
<keyword evidence="1" id="KW-0812">Transmembrane</keyword>
<dbReference type="Proteomes" id="UP001171299">
    <property type="component" value="Unassembled WGS sequence"/>
</dbReference>
<dbReference type="KEGG" id="ppho:CTZ24_00690"/>
<name>A0AAP9H1Q4_9GAMM</name>
<accession>A0AAP9H1Q4</accession>
<evidence type="ECO:0000313" key="3">
    <source>
        <dbReference type="EMBL" id="QGR05001.1"/>
    </source>
</evidence>
<dbReference type="EMBL" id="CP024636">
    <property type="protein sequence ID" value="QGR05001.1"/>
    <property type="molecule type" value="Genomic_DNA"/>
</dbReference>
<reference evidence="4" key="1">
    <citation type="submission" date="2017-11" db="EMBL/GenBank/DDBJ databases">
        <title>Genome sequence of Pantoea sp. MSR2.</title>
        <authorList>
            <person name="Nascimento F.X."/>
        </authorList>
    </citation>
    <scope>NUCLEOTIDE SEQUENCE [LARGE SCALE GENOMIC DNA]</scope>
    <source>
        <strain evidence="4">MSR2</strain>
    </source>
</reference>
<dbReference type="Pfam" id="PF11120">
    <property type="entry name" value="CBP_BcsF"/>
    <property type="match status" value="1"/>
</dbReference>
<proteinExistence type="predicted"/>
<sequence length="63" mass="7375">MTLMDWVQVIILLLLILLFLKSLLVRWLPRSSNSLLMRLLPARALKSEGVWQRNTTKTDRKPS</sequence>